<feature type="compositionally biased region" description="Polar residues" evidence="1">
    <location>
        <begin position="1"/>
        <end position="22"/>
    </location>
</feature>
<reference evidence="2 3" key="1">
    <citation type="submission" date="2019-05" db="EMBL/GenBank/DDBJ databases">
        <authorList>
            <person name="Farhan Ul Haque M."/>
        </authorList>
    </citation>
    <scope>NUCLEOTIDE SEQUENCE [LARGE SCALE GENOMIC DNA]</scope>
    <source>
        <strain evidence="2">2</strain>
    </source>
</reference>
<evidence type="ECO:0000313" key="3">
    <source>
        <dbReference type="Proteomes" id="UP000485880"/>
    </source>
</evidence>
<dbReference type="EMBL" id="CABFMQ020000090">
    <property type="protein sequence ID" value="VTZ51200.1"/>
    <property type="molecule type" value="Genomic_DNA"/>
</dbReference>
<protein>
    <submittedName>
        <fullName evidence="2">Uncharacterized protein</fullName>
    </submittedName>
</protein>
<evidence type="ECO:0000313" key="2">
    <source>
        <dbReference type="EMBL" id="VTZ51200.1"/>
    </source>
</evidence>
<keyword evidence="3" id="KW-1185">Reference proteome</keyword>
<proteinExistence type="predicted"/>
<dbReference type="AlphaFoldDB" id="A0A8B6M8L0"/>
<name>A0A8B6M8L0_METTU</name>
<comment type="caution">
    <text evidence="2">The sequence shown here is derived from an EMBL/GenBank/DDBJ whole genome shotgun (WGS) entry which is preliminary data.</text>
</comment>
<evidence type="ECO:0000256" key="1">
    <source>
        <dbReference type="SAM" id="MobiDB-lite"/>
    </source>
</evidence>
<sequence length="93" mass="10059">MSPLSLATSLRPSFRCSMTSTKMEAEGRPKSQQGTNDGRRVLICTETGDLKAKEKGPRNGVPEALLCSWPSKNLTSANHSQESCLRFSVDSAS</sequence>
<organism evidence="2 3">
    <name type="scientific">Methylocella tundrae</name>
    <dbReference type="NCBI Taxonomy" id="227605"/>
    <lineage>
        <taxon>Bacteria</taxon>
        <taxon>Pseudomonadati</taxon>
        <taxon>Pseudomonadota</taxon>
        <taxon>Alphaproteobacteria</taxon>
        <taxon>Hyphomicrobiales</taxon>
        <taxon>Beijerinckiaceae</taxon>
        <taxon>Methylocella</taxon>
    </lineage>
</organism>
<feature type="region of interest" description="Disordered" evidence="1">
    <location>
        <begin position="1"/>
        <end position="40"/>
    </location>
</feature>
<dbReference type="Proteomes" id="UP000485880">
    <property type="component" value="Unassembled WGS sequence"/>
</dbReference>
<gene>
    <name evidence="2" type="ORF">MPC4_320032</name>
</gene>
<accession>A0A8B6M8L0</accession>